<name>A0ABU0A007_9BACI</name>
<reference evidence="1 2" key="1">
    <citation type="submission" date="2023-07" db="EMBL/GenBank/DDBJ databases">
        <title>Genomic Encyclopedia of Type Strains, Phase IV (KMG-IV): sequencing the most valuable type-strain genomes for metagenomic binning, comparative biology and taxonomic classification.</title>
        <authorList>
            <person name="Goeker M."/>
        </authorList>
    </citation>
    <scope>NUCLEOTIDE SEQUENCE [LARGE SCALE GENOMIC DNA]</scope>
    <source>
        <strain evidence="1 2">DSM 9768</strain>
    </source>
</reference>
<comment type="caution">
    <text evidence="1">The sequence shown here is derived from an EMBL/GenBank/DDBJ whole genome shotgun (WGS) entry which is preliminary data.</text>
</comment>
<keyword evidence="2" id="KW-1185">Reference proteome</keyword>
<dbReference type="Proteomes" id="UP001230005">
    <property type="component" value="Unassembled WGS sequence"/>
</dbReference>
<organism evidence="1 2">
    <name type="scientific">Evansella vedderi</name>
    <dbReference type="NCBI Taxonomy" id="38282"/>
    <lineage>
        <taxon>Bacteria</taxon>
        <taxon>Bacillati</taxon>
        <taxon>Bacillota</taxon>
        <taxon>Bacilli</taxon>
        <taxon>Bacillales</taxon>
        <taxon>Bacillaceae</taxon>
        <taxon>Evansella</taxon>
    </lineage>
</organism>
<gene>
    <name evidence="1" type="ORF">J2S74_003052</name>
</gene>
<sequence length="80" mass="8662">MKFIFSIELVCLLALSCKNYEIAENELDPGISSVIEGCIFEISDSRILVVDGISKEDSIVLTEIDLFGPDRAAGNVVGLL</sequence>
<evidence type="ECO:0000313" key="1">
    <source>
        <dbReference type="EMBL" id="MDQ0255670.1"/>
    </source>
</evidence>
<dbReference type="RefSeq" id="WP_307326724.1">
    <property type="nucleotide sequence ID" value="NZ_JAUSUG010000012.1"/>
</dbReference>
<dbReference type="EMBL" id="JAUSUG010000012">
    <property type="protein sequence ID" value="MDQ0255670.1"/>
    <property type="molecule type" value="Genomic_DNA"/>
</dbReference>
<proteinExistence type="predicted"/>
<accession>A0ABU0A007</accession>
<evidence type="ECO:0000313" key="2">
    <source>
        <dbReference type="Proteomes" id="UP001230005"/>
    </source>
</evidence>
<protein>
    <submittedName>
        <fullName evidence="1">Uncharacterized protein</fullName>
    </submittedName>
</protein>